<evidence type="ECO:0000256" key="4">
    <source>
        <dbReference type="ARBA" id="ARBA00022651"/>
    </source>
</evidence>
<evidence type="ECO:0000259" key="10">
    <source>
        <dbReference type="PROSITE" id="PS51760"/>
    </source>
</evidence>
<dbReference type="InterPro" id="IPR044846">
    <property type="entry name" value="GH10"/>
</dbReference>
<keyword evidence="12" id="KW-1185">Reference proteome</keyword>
<keyword evidence="9" id="KW-0624">Polysaccharide degradation</keyword>
<evidence type="ECO:0000256" key="9">
    <source>
        <dbReference type="ARBA" id="ARBA00023326"/>
    </source>
</evidence>
<keyword evidence="8 11" id="KW-0326">Glycosidase</keyword>
<keyword evidence="7" id="KW-0119">Carbohydrate metabolism</keyword>
<keyword evidence="5" id="KW-0732">Signal</keyword>
<dbReference type="Gene3D" id="3.20.20.80">
    <property type="entry name" value="Glycosidases"/>
    <property type="match status" value="1"/>
</dbReference>
<evidence type="ECO:0000256" key="6">
    <source>
        <dbReference type="ARBA" id="ARBA00022801"/>
    </source>
</evidence>
<comment type="caution">
    <text evidence="11">The sequence shown here is derived from an EMBL/GenBank/DDBJ whole genome shotgun (WGS) entry which is preliminary data.</text>
</comment>
<comment type="catalytic activity">
    <reaction evidence="1">
        <text>Endohydrolysis of (1-&gt;4)-beta-D-xylosidic linkages in xylans.</text>
        <dbReference type="EC" id="3.2.1.8"/>
    </reaction>
</comment>
<protein>
    <recommendedName>
        <fullName evidence="3">endo-1,4-beta-xylanase</fullName>
        <ecNumber evidence="3">3.2.1.8</ecNumber>
    </recommendedName>
</protein>
<dbReference type="PANTHER" id="PTHR31490">
    <property type="entry name" value="GLYCOSYL HYDROLASE"/>
    <property type="match status" value="1"/>
</dbReference>
<evidence type="ECO:0000256" key="5">
    <source>
        <dbReference type="ARBA" id="ARBA00022729"/>
    </source>
</evidence>
<keyword evidence="4 11" id="KW-0858">Xylan degradation</keyword>
<dbReference type="EMBL" id="SJPX01000003">
    <property type="protein sequence ID" value="TWU51735.1"/>
    <property type="molecule type" value="Genomic_DNA"/>
</dbReference>
<sequence length="686" mass="77349">MLRRSCRVLNNLDQRNLNEPLAEDFAVDGSLARFTSSDFLIIFCRVQRLAMLTNAAKPVHHARFMGQVTLAVFLLTASVANCFAEDKLAQATVITPPDGGRDVLSFGPSQTVEFESQNVVAAAKWIDTKGLPFAKAYGIDSDTRFTDPDNMRLHIPINGSVRKGDVVLISFWIRRPGAGGQPNNAYLFVDAKPGVTSYQYSLSAYREWTQHVRSFVATDDFDSSDSCLRIQLGEAGEVVQIADLRLVNYGAGYDIATLPRSTIMYEGRNKDAAWRKKALVRIEEIRKGDIAITVVDAGGRPVPNATVHVAMQQHAFGFGNAVNSEVLGAVESDFPINPKKKISVSWVEAQKYRQIVKKYFDRVTFESEFRPHNWKMLQSNTESWRRKNRIFVENTIPWLLDNNIAVRGHYIGWAPMDFNSVEKEFVGNPDGHRAWLWEHMADVLPATADYVTEWDTINHIIGWGSHTYEKEYGGPQIYAEIMAEARRLAPQASHAINEGKVLPDGYKREPYKEIIRFLNDNGQAPDIVGFMGHFGLTSLTPPEELLKVYDEFAEIAPRLQLSEFDVEAGDDEELQADYYRDVMIASFSHPNFVAIIQWGFWEKMHWKPAAALWREDWTLKPSGQAFVDLVASQWWTDETSETDIAGKCRVRGFFGEYEITAEKDGASKMVHVTATSDGTVVQIQIP</sequence>
<feature type="domain" description="GH10" evidence="10">
    <location>
        <begin position="320"/>
        <end position="629"/>
    </location>
</feature>
<reference evidence="11 12" key="1">
    <citation type="submission" date="2019-02" db="EMBL/GenBank/DDBJ databases">
        <title>Deep-cultivation of Planctomycetes and their phenomic and genomic characterization uncovers novel biology.</title>
        <authorList>
            <person name="Wiegand S."/>
            <person name="Jogler M."/>
            <person name="Boedeker C."/>
            <person name="Pinto D."/>
            <person name="Vollmers J."/>
            <person name="Rivas-Marin E."/>
            <person name="Kohn T."/>
            <person name="Peeters S.H."/>
            <person name="Heuer A."/>
            <person name="Rast P."/>
            <person name="Oberbeckmann S."/>
            <person name="Bunk B."/>
            <person name="Jeske O."/>
            <person name="Meyerdierks A."/>
            <person name="Storesund J.E."/>
            <person name="Kallscheuer N."/>
            <person name="Luecker S."/>
            <person name="Lage O.M."/>
            <person name="Pohl T."/>
            <person name="Merkel B.J."/>
            <person name="Hornburger P."/>
            <person name="Mueller R.-W."/>
            <person name="Bruemmer F."/>
            <person name="Labrenz M."/>
            <person name="Spormann A.M."/>
            <person name="Op Den Camp H."/>
            <person name="Overmann J."/>
            <person name="Amann R."/>
            <person name="Jetten M.S.M."/>
            <person name="Mascher T."/>
            <person name="Medema M.H."/>
            <person name="Devos D.P."/>
            <person name="Kaster A.-K."/>
            <person name="Ovreas L."/>
            <person name="Rohde M."/>
            <person name="Galperin M.Y."/>
            <person name="Jogler C."/>
        </authorList>
    </citation>
    <scope>NUCLEOTIDE SEQUENCE [LARGE SCALE GENOMIC DNA]</scope>
    <source>
        <strain evidence="11 12">Poly59</strain>
    </source>
</reference>
<name>A0A5C6ESV0_9BACT</name>
<evidence type="ECO:0000256" key="7">
    <source>
        <dbReference type="ARBA" id="ARBA00023277"/>
    </source>
</evidence>
<evidence type="ECO:0000256" key="2">
    <source>
        <dbReference type="ARBA" id="ARBA00007495"/>
    </source>
</evidence>
<dbReference type="Pfam" id="PF00331">
    <property type="entry name" value="Glyco_hydro_10"/>
    <property type="match status" value="1"/>
</dbReference>
<dbReference type="AlphaFoldDB" id="A0A5C6ESV0"/>
<dbReference type="InterPro" id="IPR001000">
    <property type="entry name" value="GH10_dom"/>
</dbReference>
<accession>A0A5C6ESV0</accession>
<dbReference type="Proteomes" id="UP000317977">
    <property type="component" value="Unassembled WGS sequence"/>
</dbReference>
<evidence type="ECO:0000256" key="1">
    <source>
        <dbReference type="ARBA" id="ARBA00000681"/>
    </source>
</evidence>
<evidence type="ECO:0000256" key="3">
    <source>
        <dbReference type="ARBA" id="ARBA00012590"/>
    </source>
</evidence>
<comment type="similarity">
    <text evidence="2">Belongs to the glycosyl hydrolase 10 (cellulase F) family.</text>
</comment>
<gene>
    <name evidence="11" type="primary">xynZ_3</name>
    <name evidence="11" type="ORF">Poly59_33300</name>
</gene>
<organism evidence="11 12">
    <name type="scientific">Rubripirellula reticaptiva</name>
    <dbReference type="NCBI Taxonomy" id="2528013"/>
    <lineage>
        <taxon>Bacteria</taxon>
        <taxon>Pseudomonadati</taxon>
        <taxon>Planctomycetota</taxon>
        <taxon>Planctomycetia</taxon>
        <taxon>Pirellulales</taxon>
        <taxon>Pirellulaceae</taxon>
        <taxon>Rubripirellula</taxon>
    </lineage>
</organism>
<dbReference type="GO" id="GO:0031176">
    <property type="term" value="F:endo-1,4-beta-xylanase activity"/>
    <property type="evidence" value="ECO:0007669"/>
    <property type="project" value="UniProtKB-EC"/>
</dbReference>
<evidence type="ECO:0000313" key="11">
    <source>
        <dbReference type="EMBL" id="TWU51735.1"/>
    </source>
</evidence>
<evidence type="ECO:0000256" key="8">
    <source>
        <dbReference type="ARBA" id="ARBA00023295"/>
    </source>
</evidence>
<proteinExistence type="inferred from homology"/>
<dbReference type="PROSITE" id="PS51760">
    <property type="entry name" value="GH10_2"/>
    <property type="match status" value="1"/>
</dbReference>
<dbReference type="EC" id="3.2.1.8" evidence="3"/>
<dbReference type="SUPFAM" id="SSF51445">
    <property type="entry name" value="(Trans)glycosidases"/>
    <property type="match status" value="1"/>
</dbReference>
<evidence type="ECO:0000313" key="12">
    <source>
        <dbReference type="Proteomes" id="UP000317977"/>
    </source>
</evidence>
<keyword evidence="6 11" id="KW-0378">Hydrolase</keyword>
<dbReference type="PANTHER" id="PTHR31490:SF88">
    <property type="entry name" value="BETA-XYLANASE"/>
    <property type="match status" value="1"/>
</dbReference>
<dbReference type="InterPro" id="IPR017853">
    <property type="entry name" value="GH"/>
</dbReference>
<dbReference type="GO" id="GO:0045493">
    <property type="term" value="P:xylan catabolic process"/>
    <property type="evidence" value="ECO:0007669"/>
    <property type="project" value="UniProtKB-KW"/>
</dbReference>